<sequence length="57" mass="6529">MTEARRRGLNNAITRTWSFLAPVYDLPPASRLPDQHRIPRPPWTRIVSDLITTGTKS</sequence>
<dbReference type="KEGG" id="mshg:MSG_03254"/>
<reference evidence="2" key="1">
    <citation type="submission" date="2017-06" db="EMBL/GenBank/DDBJ databases">
        <title>Complete Genome Sequence of Mycobacterium shigaense.</title>
        <authorList>
            <person name="Fukano H."/>
            <person name="Yoshida M."/>
            <person name="Kazumi Y."/>
            <person name="Ogura Y."/>
            <person name="Mitarai S."/>
            <person name="Hayashi T."/>
            <person name="Hoshino Y."/>
        </authorList>
    </citation>
    <scope>NUCLEOTIDE SEQUENCE [LARGE SCALE GENOMIC DNA]</scope>
    <source>
        <strain evidence="2">UN-152</strain>
    </source>
</reference>
<keyword evidence="2" id="KW-1185">Reference proteome</keyword>
<dbReference type="AlphaFoldDB" id="A0A1Z4EKE3"/>
<name>A0A1Z4EKE3_9MYCO</name>
<proteinExistence type="predicted"/>
<organism evidence="1 2">
    <name type="scientific">Mycobacterium shigaense</name>
    <dbReference type="NCBI Taxonomy" id="722731"/>
    <lineage>
        <taxon>Bacteria</taxon>
        <taxon>Bacillati</taxon>
        <taxon>Actinomycetota</taxon>
        <taxon>Actinomycetes</taxon>
        <taxon>Mycobacteriales</taxon>
        <taxon>Mycobacteriaceae</taxon>
        <taxon>Mycobacterium</taxon>
        <taxon>Mycobacterium simiae complex</taxon>
    </lineage>
</organism>
<dbReference type="EMBL" id="AP018164">
    <property type="protein sequence ID" value="BAX93392.1"/>
    <property type="molecule type" value="Genomic_DNA"/>
</dbReference>
<protein>
    <submittedName>
        <fullName evidence="1">Uncharacterized protein</fullName>
    </submittedName>
</protein>
<dbReference type="Proteomes" id="UP000217736">
    <property type="component" value="Chromosome"/>
</dbReference>
<accession>A0A1Z4EKE3</accession>
<dbReference type="RefSeq" id="WP_232011054.1">
    <property type="nucleotide sequence ID" value="NZ_AP018164.1"/>
</dbReference>
<evidence type="ECO:0000313" key="1">
    <source>
        <dbReference type="EMBL" id="BAX93392.1"/>
    </source>
</evidence>
<gene>
    <name evidence="1" type="ORF">MSG_03254</name>
</gene>
<evidence type="ECO:0000313" key="2">
    <source>
        <dbReference type="Proteomes" id="UP000217736"/>
    </source>
</evidence>